<keyword evidence="5" id="KW-0238">DNA-binding</keyword>
<evidence type="ECO:0000256" key="3">
    <source>
        <dbReference type="ARBA" id="ARBA00022833"/>
    </source>
</evidence>
<dbReference type="InterPro" id="IPR036390">
    <property type="entry name" value="WH_DNA-bd_sf"/>
</dbReference>
<dbReference type="EMBL" id="JAWJZY010000001">
    <property type="protein sequence ID" value="MEE8658045.1"/>
    <property type="molecule type" value="Genomic_DNA"/>
</dbReference>
<evidence type="ECO:0000256" key="5">
    <source>
        <dbReference type="ARBA" id="ARBA00023125"/>
    </source>
</evidence>
<dbReference type="InterPro" id="IPR036388">
    <property type="entry name" value="WH-like_DNA-bd_sf"/>
</dbReference>
<evidence type="ECO:0000256" key="6">
    <source>
        <dbReference type="ARBA" id="ARBA00023163"/>
    </source>
</evidence>
<keyword evidence="6" id="KW-0804">Transcription</keyword>
<dbReference type="Gene3D" id="1.10.10.10">
    <property type="entry name" value="Winged helix-like DNA-binding domain superfamily/Winged helix DNA-binding domain"/>
    <property type="match status" value="1"/>
</dbReference>
<comment type="caution">
    <text evidence="7">The sequence shown here is derived from an EMBL/GenBank/DDBJ whole genome shotgun (WGS) entry which is preliminary data.</text>
</comment>
<dbReference type="RefSeq" id="WP_394818994.1">
    <property type="nucleotide sequence ID" value="NZ_JAWJZY010000001.1"/>
</dbReference>
<organism evidence="7 8">
    <name type="scientific">Sorlinia euscelidii</name>
    <dbReference type="NCBI Taxonomy" id="3081148"/>
    <lineage>
        <taxon>Bacteria</taxon>
        <taxon>Pseudomonadati</taxon>
        <taxon>Pseudomonadota</taxon>
        <taxon>Alphaproteobacteria</taxon>
        <taxon>Acetobacterales</taxon>
        <taxon>Acetobacteraceae</taxon>
        <taxon>Sorlinia</taxon>
    </lineage>
</organism>
<reference evidence="7 8" key="1">
    <citation type="submission" date="2023-10" db="EMBL/GenBank/DDBJ databases">
        <title>Sorlinia euscelidii gen. nov., sp. nov., an acetic acid bacteria isolated from the gut of Euscelidius variegatus emitter.</title>
        <authorList>
            <person name="Michoud G."/>
            <person name="Marasco R."/>
            <person name="Seferji K."/>
            <person name="Gonella E."/>
            <person name="Garuglieri E."/>
            <person name="Alma A."/>
            <person name="Mapelli F."/>
            <person name="Borin S."/>
            <person name="Daffonchio D."/>
            <person name="Crotti E."/>
        </authorList>
    </citation>
    <scope>NUCLEOTIDE SEQUENCE [LARGE SCALE GENOMIC DNA]</scope>
    <source>
        <strain evidence="7 8">EV16P</strain>
    </source>
</reference>
<sequence>MKTSGKTSDDQQKIEAILAAAEEECKASNIRMTAIRREVLRLILSHDRPVGAYDILEELRLTRRNAAPPTVYRALDFLLSRGLIHRLERLAAFIACSHTRALHGLDAPRHKVQFLICLQCHDVREICGGDIEEAIAETAAALGFTRHHSTVEIEGICDQCTHHNLHNVSTVNLAKRASPQVALKY</sequence>
<dbReference type="PANTHER" id="PTHR33202:SF6">
    <property type="entry name" value="ZINC UPTAKE REGULATION PROTEIN"/>
    <property type="match status" value="1"/>
</dbReference>
<name>A0ABU7U0R1_9PROT</name>
<dbReference type="InterPro" id="IPR043135">
    <property type="entry name" value="Fur_C"/>
</dbReference>
<accession>A0ABU7U0R1</accession>
<evidence type="ECO:0000256" key="1">
    <source>
        <dbReference type="ARBA" id="ARBA00007957"/>
    </source>
</evidence>
<dbReference type="SUPFAM" id="SSF46785">
    <property type="entry name" value="Winged helix' DNA-binding domain"/>
    <property type="match status" value="1"/>
</dbReference>
<keyword evidence="8" id="KW-1185">Reference proteome</keyword>
<keyword evidence="2" id="KW-0678">Repressor</keyword>
<dbReference type="InterPro" id="IPR002481">
    <property type="entry name" value="FUR"/>
</dbReference>
<keyword evidence="4" id="KW-0805">Transcription regulation</keyword>
<gene>
    <name evidence="7" type="ORF">DOFOFD_03330</name>
</gene>
<evidence type="ECO:0000313" key="8">
    <source>
        <dbReference type="Proteomes" id="UP001312908"/>
    </source>
</evidence>
<proteinExistence type="inferred from homology"/>
<protein>
    <submittedName>
        <fullName evidence="7">Ferric uptake regulation protein</fullName>
    </submittedName>
</protein>
<keyword evidence="3" id="KW-0862">Zinc</keyword>
<evidence type="ECO:0000256" key="2">
    <source>
        <dbReference type="ARBA" id="ARBA00022491"/>
    </source>
</evidence>
<evidence type="ECO:0000313" key="7">
    <source>
        <dbReference type="EMBL" id="MEE8658045.1"/>
    </source>
</evidence>
<dbReference type="PANTHER" id="PTHR33202">
    <property type="entry name" value="ZINC UPTAKE REGULATION PROTEIN"/>
    <property type="match status" value="1"/>
</dbReference>
<dbReference type="Proteomes" id="UP001312908">
    <property type="component" value="Unassembled WGS sequence"/>
</dbReference>
<comment type="similarity">
    <text evidence="1">Belongs to the Fur family.</text>
</comment>
<evidence type="ECO:0000256" key="4">
    <source>
        <dbReference type="ARBA" id="ARBA00023015"/>
    </source>
</evidence>
<dbReference type="Pfam" id="PF01475">
    <property type="entry name" value="FUR"/>
    <property type="match status" value="1"/>
</dbReference>
<dbReference type="Gene3D" id="3.30.1490.190">
    <property type="match status" value="1"/>
</dbReference>